<protein>
    <submittedName>
        <fullName evidence="1">Uncharacterized protein</fullName>
    </submittedName>
</protein>
<dbReference type="Proteomes" id="UP000685013">
    <property type="component" value="Chromosome 17"/>
</dbReference>
<proteinExistence type="predicted"/>
<keyword evidence="2" id="KW-1185">Reference proteome</keyword>
<dbReference type="AlphaFoldDB" id="A0AAV6M575"/>
<accession>A0AAV6M575</accession>
<evidence type="ECO:0000313" key="1">
    <source>
        <dbReference type="EMBL" id="KAG6575397.1"/>
    </source>
</evidence>
<dbReference type="EMBL" id="JAGKQH010000017">
    <property type="protein sequence ID" value="KAG6575397.1"/>
    <property type="molecule type" value="Genomic_DNA"/>
</dbReference>
<feature type="non-terminal residue" evidence="1">
    <location>
        <position position="1"/>
    </location>
</feature>
<organism evidence="1 2">
    <name type="scientific">Cucurbita argyrosperma subsp. sororia</name>
    <dbReference type="NCBI Taxonomy" id="37648"/>
    <lineage>
        <taxon>Eukaryota</taxon>
        <taxon>Viridiplantae</taxon>
        <taxon>Streptophyta</taxon>
        <taxon>Embryophyta</taxon>
        <taxon>Tracheophyta</taxon>
        <taxon>Spermatophyta</taxon>
        <taxon>Magnoliopsida</taxon>
        <taxon>eudicotyledons</taxon>
        <taxon>Gunneridae</taxon>
        <taxon>Pentapetalae</taxon>
        <taxon>rosids</taxon>
        <taxon>fabids</taxon>
        <taxon>Cucurbitales</taxon>
        <taxon>Cucurbitaceae</taxon>
        <taxon>Cucurbiteae</taxon>
        <taxon>Cucurbita</taxon>
    </lineage>
</organism>
<name>A0AAV6M575_9ROSI</name>
<evidence type="ECO:0000313" key="2">
    <source>
        <dbReference type="Proteomes" id="UP000685013"/>
    </source>
</evidence>
<reference evidence="1 2" key="1">
    <citation type="journal article" date="2021" name="Hortic Res">
        <title>The domestication of Cucurbita argyrosperma as revealed by the genome of its wild relative.</title>
        <authorList>
            <person name="Barrera-Redondo J."/>
            <person name="Sanchez-de la Vega G."/>
            <person name="Aguirre-Liguori J.A."/>
            <person name="Castellanos-Morales G."/>
            <person name="Gutierrez-Guerrero Y.T."/>
            <person name="Aguirre-Dugua X."/>
            <person name="Aguirre-Planter E."/>
            <person name="Tenaillon M.I."/>
            <person name="Lira-Saade R."/>
            <person name="Eguiarte L.E."/>
        </authorList>
    </citation>
    <scope>NUCLEOTIDE SEQUENCE [LARGE SCALE GENOMIC DNA]</scope>
    <source>
        <strain evidence="1">JBR-2021</strain>
    </source>
</reference>
<sequence>MRRLLAQKNPKTKSAVDPNWFRSYLQPSPPSRGEIIHLKTNVIVDPLLFNPALYQSKEIAFIALRFSCSSVGSSLYLM</sequence>
<comment type="caution">
    <text evidence="1">The sequence shown here is derived from an EMBL/GenBank/DDBJ whole genome shotgun (WGS) entry which is preliminary data.</text>
</comment>
<gene>
    <name evidence="1" type="ORF">SDJN03_26036</name>
</gene>